<dbReference type="EMBL" id="ASHM01049433">
    <property type="protein sequence ID" value="PNX85717.1"/>
    <property type="molecule type" value="Genomic_DNA"/>
</dbReference>
<organism evidence="1 2">
    <name type="scientific">Trifolium pratense</name>
    <name type="common">Red clover</name>
    <dbReference type="NCBI Taxonomy" id="57577"/>
    <lineage>
        <taxon>Eukaryota</taxon>
        <taxon>Viridiplantae</taxon>
        <taxon>Streptophyta</taxon>
        <taxon>Embryophyta</taxon>
        <taxon>Tracheophyta</taxon>
        <taxon>Spermatophyta</taxon>
        <taxon>Magnoliopsida</taxon>
        <taxon>eudicotyledons</taxon>
        <taxon>Gunneridae</taxon>
        <taxon>Pentapetalae</taxon>
        <taxon>rosids</taxon>
        <taxon>fabids</taxon>
        <taxon>Fabales</taxon>
        <taxon>Fabaceae</taxon>
        <taxon>Papilionoideae</taxon>
        <taxon>50 kb inversion clade</taxon>
        <taxon>NPAAA clade</taxon>
        <taxon>Hologalegina</taxon>
        <taxon>IRL clade</taxon>
        <taxon>Trifolieae</taxon>
        <taxon>Trifolium</taxon>
    </lineage>
</organism>
<protein>
    <submittedName>
        <fullName evidence="1">Uncharacterized protein</fullName>
    </submittedName>
</protein>
<comment type="caution">
    <text evidence="1">The sequence shown here is derived from an EMBL/GenBank/DDBJ whole genome shotgun (WGS) entry which is preliminary data.</text>
</comment>
<accession>A0A2K3M4J8</accession>
<proteinExistence type="predicted"/>
<gene>
    <name evidence="1" type="ORF">L195_g041791</name>
</gene>
<reference evidence="1 2" key="1">
    <citation type="journal article" date="2014" name="Am. J. Bot.">
        <title>Genome assembly and annotation for red clover (Trifolium pratense; Fabaceae).</title>
        <authorList>
            <person name="Istvanek J."/>
            <person name="Jaros M."/>
            <person name="Krenek A."/>
            <person name="Repkova J."/>
        </authorList>
    </citation>
    <scope>NUCLEOTIDE SEQUENCE [LARGE SCALE GENOMIC DNA]</scope>
    <source>
        <strain evidence="2">cv. Tatra</strain>
        <tissue evidence="1">Young leaves</tissue>
    </source>
</reference>
<dbReference type="Proteomes" id="UP000236291">
    <property type="component" value="Unassembled WGS sequence"/>
</dbReference>
<dbReference type="AlphaFoldDB" id="A0A2K3M4J8"/>
<feature type="non-terminal residue" evidence="1">
    <location>
        <position position="72"/>
    </location>
</feature>
<evidence type="ECO:0000313" key="1">
    <source>
        <dbReference type="EMBL" id="PNX85717.1"/>
    </source>
</evidence>
<sequence>MMKTRSTAIEERLDLHLTDCSDDDPANLVPRNLRHDVIHRTEPLWIVFVADITIKENETTIDAWRLEIMEKW</sequence>
<reference evidence="1 2" key="2">
    <citation type="journal article" date="2017" name="Front. Plant Sci.">
        <title>Gene Classification and Mining of Molecular Markers Useful in Red Clover (Trifolium pratense) Breeding.</title>
        <authorList>
            <person name="Istvanek J."/>
            <person name="Dluhosova J."/>
            <person name="Dluhos P."/>
            <person name="Patkova L."/>
            <person name="Nedelnik J."/>
            <person name="Repkova J."/>
        </authorList>
    </citation>
    <scope>NUCLEOTIDE SEQUENCE [LARGE SCALE GENOMIC DNA]</scope>
    <source>
        <strain evidence="2">cv. Tatra</strain>
        <tissue evidence="1">Young leaves</tissue>
    </source>
</reference>
<evidence type="ECO:0000313" key="2">
    <source>
        <dbReference type="Proteomes" id="UP000236291"/>
    </source>
</evidence>
<name>A0A2K3M4J8_TRIPR</name>